<sequence>MAGKFEAFIDADSFFRFRLLAPDGGVIAVSGPFEDKAAVVAGIAAVRECAGMGLVTDLCPAGAVSRPAAVPAAAAAPVPVEPRAVVVPACDDQRLPGRLHAFALAKAPRRQATAPRWTRAAAAR</sequence>
<organism evidence="2 3">
    <name type="scientific">Arthrobacter liuii</name>
    <dbReference type="NCBI Taxonomy" id="1476996"/>
    <lineage>
        <taxon>Bacteria</taxon>
        <taxon>Bacillati</taxon>
        <taxon>Actinomycetota</taxon>
        <taxon>Actinomycetes</taxon>
        <taxon>Micrococcales</taxon>
        <taxon>Micrococcaceae</taxon>
        <taxon>Arthrobacter</taxon>
    </lineage>
</organism>
<dbReference type="Pfam" id="PF07411">
    <property type="entry name" value="DUF1508"/>
    <property type="match status" value="1"/>
</dbReference>
<dbReference type="Proteomes" id="UP000643279">
    <property type="component" value="Unassembled WGS sequence"/>
</dbReference>
<accession>A0ABQ2ATT9</accession>
<dbReference type="InterPro" id="IPR036913">
    <property type="entry name" value="YegP-like_sf"/>
</dbReference>
<evidence type="ECO:0000259" key="1">
    <source>
        <dbReference type="Pfam" id="PF07411"/>
    </source>
</evidence>
<gene>
    <name evidence="2" type="ORF">GCM10007170_23610</name>
</gene>
<dbReference type="Gene3D" id="2.30.29.80">
    <property type="match status" value="1"/>
</dbReference>
<reference evidence="3" key="1">
    <citation type="journal article" date="2019" name="Int. J. Syst. Evol. Microbiol.">
        <title>The Global Catalogue of Microorganisms (GCM) 10K type strain sequencing project: providing services to taxonomists for standard genome sequencing and annotation.</title>
        <authorList>
            <consortium name="The Broad Institute Genomics Platform"/>
            <consortium name="The Broad Institute Genome Sequencing Center for Infectious Disease"/>
            <person name="Wu L."/>
            <person name="Ma J."/>
        </authorList>
    </citation>
    <scope>NUCLEOTIDE SEQUENCE [LARGE SCALE GENOMIC DNA]</scope>
    <source>
        <strain evidence="3">CGMCC 1.12778</strain>
    </source>
</reference>
<evidence type="ECO:0000313" key="3">
    <source>
        <dbReference type="Proteomes" id="UP000643279"/>
    </source>
</evidence>
<dbReference type="SUPFAM" id="SSF160113">
    <property type="entry name" value="YegP-like"/>
    <property type="match status" value="1"/>
</dbReference>
<dbReference type="EMBL" id="BMFW01000009">
    <property type="protein sequence ID" value="GGH96235.1"/>
    <property type="molecule type" value="Genomic_DNA"/>
</dbReference>
<dbReference type="RefSeq" id="WP_188571786.1">
    <property type="nucleotide sequence ID" value="NZ_BMFW01000009.1"/>
</dbReference>
<proteinExistence type="predicted"/>
<comment type="caution">
    <text evidence="2">The sequence shown here is derived from an EMBL/GenBank/DDBJ whole genome shotgun (WGS) entry which is preliminary data.</text>
</comment>
<name>A0ABQ2ATT9_9MICC</name>
<keyword evidence="3" id="KW-1185">Reference proteome</keyword>
<feature type="domain" description="DUF1508" evidence="1">
    <location>
        <begin position="11"/>
        <end position="50"/>
    </location>
</feature>
<evidence type="ECO:0000313" key="2">
    <source>
        <dbReference type="EMBL" id="GGH96235.1"/>
    </source>
</evidence>
<dbReference type="InterPro" id="IPR010879">
    <property type="entry name" value="DUF1508"/>
</dbReference>
<protein>
    <recommendedName>
        <fullName evidence="1">DUF1508 domain-containing protein</fullName>
    </recommendedName>
</protein>